<dbReference type="Proteomes" id="UP000603640">
    <property type="component" value="Unassembled WGS sequence"/>
</dbReference>
<dbReference type="InterPro" id="IPR053710">
    <property type="entry name" value="Arylamine_NAT_domain_sf"/>
</dbReference>
<name>A0A923N5J6_9BACT</name>
<evidence type="ECO:0000256" key="2">
    <source>
        <dbReference type="RuleBase" id="RU003452"/>
    </source>
</evidence>
<organism evidence="3 4">
    <name type="scientific">Pontibacter cellulosilyticus</name>
    <dbReference type="NCBI Taxonomy" id="1720253"/>
    <lineage>
        <taxon>Bacteria</taxon>
        <taxon>Pseudomonadati</taxon>
        <taxon>Bacteroidota</taxon>
        <taxon>Cytophagia</taxon>
        <taxon>Cytophagales</taxon>
        <taxon>Hymenobacteraceae</taxon>
        <taxon>Pontibacter</taxon>
    </lineage>
</organism>
<evidence type="ECO:0000313" key="4">
    <source>
        <dbReference type="Proteomes" id="UP000603640"/>
    </source>
</evidence>
<proteinExistence type="inferred from homology"/>
<reference evidence="3" key="1">
    <citation type="submission" date="2020-08" db="EMBL/GenBank/DDBJ databases">
        <title>Pontibacter sp. SD6 16S ribosomal RNA gene Genome sequencing and assembly.</title>
        <authorList>
            <person name="Kang M."/>
        </authorList>
    </citation>
    <scope>NUCLEOTIDE SEQUENCE</scope>
    <source>
        <strain evidence="3">SD6</strain>
    </source>
</reference>
<keyword evidence="4" id="KW-1185">Reference proteome</keyword>
<evidence type="ECO:0000256" key="1">
    <source>
        <dbReference type="ARBA" id="ARBA00006547"/>
    </source>
</evidence>
<dbReference type="PRINTS" id="PR01543">
    <property type="entry name" value="ANATRNSFRASE"/>
</dbReference>
<dbReference type="SUPFAM" id="SSF54001">
    <property type="entry name" value="Cysteine proteinases"/>
    <property type="match status" value="1"/>
</dbReference>
<dbReference type="Pfam" id="PF00797">
    <property type="entry name" value="Acetyltransf_2"/>
    <property type="match status" value="1"/>
</dbReference>
<dbReference type="Gene3D" id="3.30.2140.20">
    <property type="match status" value="1"/>
</dbReference>
<dbReference type="InterPro" id="IPR001447">
    <property type="entry name" value="Arylamine_N-AcTrfase"/>
</dbReference>
<dbReference type="PANTHER" id="PTHR11786:SF0">
    <property type="entry name" value="ARYLAMINE N-ACETYLTRANSFERASE 4-RELATED"/>
    <property type="match status" value="1"/>
</dbReference>
<sequence>MNLLSYLHRIGFNQGLTVTEETLFALHKAHTLNVPFENLDVVGKTPIVLDQERFYRKIVDNGRGGICYELNGAFKQLLDGIGFESYFISCNVYVPHIGIYGADFGHIALITTIGEEQYLIDVGFGDAFIEPLKLQYGKAQNQYGTYYRLSQLPAGEVLLEKSEDDVLYQQMFKFALVPRQLEEFSALCEFHQHAPQAPFNKQALCTRPTIKGRITLTADKLVVREGKEKQETAVPTATAFDEFLAQHFNIRLQIAYTSLGESSIA</sequence>
<accession>A0A923N5J6</accession>
<dbReference type="AlphaFoldDB" id="A0A923N5J6"/>
<dbReference type="InterPro" id="IPR038765">
    <property type="entry name" value="Papain-like_cys_pep_sf"/>
</dbReference>
<dbReference type="GO" id="GO:0016407">
    <property type="term" value="F:acetyltransferase activity"/>
    <property type="evidence" value="ECO:0007669"/>
    <property type="project" value="InterPro"/>
</dbReference>
<gene>
    <name evidence="3" type="ORF">H8S84_03395</name>
</gene>
<dbReference type="RefSeq" id="WP_187065853.1">
    <property type="nucleotide sequence ID" value="NZ_JACRVF010000001.1"/>
</dbReference>
<dbReference type="EMBL" id="JACRVF010000001">
    <property type="protein sequence ID" value="MBC5991876.1"/>
    <property type="molecule type" value="Genomic_DNA"/>
</dbReference>
<protein>
    <submittedName>
        <fullName evidence="3">Arylamine N-acetyltransferase</fullName>
    </submittedName>
</protein>
<evidence type="ECO:0000313" key="3">
    <source>
        <dbReference type="EMBL" id="MBC5991876.1"/>
    </source>
</evidence>
<dbReference type="PANTHER" id="PTHR11786">
    <property type="entry name" value="N-HYDROXYARYLAMINE O-ACETYLTRANSFERASE"/>
    <property type="match status" value="1"/>
</dbReference>
<comment type="similarity">
    <text evidence="1 2">Belongs to the arylamine N-acetyltransferase family.</text>
</comment>
<comment type="caution">
    <text evidence="3">The sequence shown here is derived from an EMBL/GenBank/DDBJ whole genome shotgun (WGS) entry which is preliminary data.</text>
</comment>